<keyword evidence="4 7" id="KW-0812">Transmembrane</keyword>
<evidence type="ECO:0000256" key="2">
    <source>
        <dbReference type="ARBA" id="ARBA00004141"/>
    </source>
</evidence>
<comment type="function">
    <text evidence="1">Resistance to tetracycline by an active tetracycline efflux. This is an energy-dependent process that decreases the accumulation of the antibiotic in whole cells. This protein functions as a metal-tetracycline/H(+) antiporter.</text>
</comment>
<organism evidence="9 10">
    <name type="scientific">Bradyrhizobium pachyrhizi</name>
    <dbReference type="NCBI Taxonomy" id="280333"/>
    <lineage>
        <taxon>Bacteria</taxon>
        <taxon>Pseudomonadati</taxon>
        <taxon>Pseudomonadota</taxon>
        <taxon>Alphaproteobacteria</taxon>
        <taxon>Hyphomicrobiales</taxon>
        <taxon>Nitrobacteraceae</taxon>
        <taxon>Bradyrhizobium</taxon>
    </lineage>
</organism>
<proteinExistence type="inferred from homology"/>
<dbReference type="AlphaFoldDB" id="A0A844SRT0"/>
<feature type="transmembrane region" description="Helical" evidence="7">
    <location>
        <begin position="78"/>
        <end position="97"/>
    </location>
</feature>
<dbReference type="Pfam" id="PF07690">
    <property type="entry name" value="MFS_1"/>
    <property type="match status" value="1"/>
</dbReference>
<feature type="transmembrane region" description="Helical" evidence="7">
    <location>
        <begin position="103"/>
        <end position="124"/>
    </location>
</feature>
<accession>A0A844SRT0</accession>
<feature type="transmembrane region" description="Helical" evidence="7">
    <location>
        <begin position="136"/>
        <end position="161"/>
    </location>
</feature>
<feature type="transmembrane region" description="Helical" evidence="7">
    <location>
        <begin position="47"/>
        <end position="66"/>
    </location>
</feature>
<protein>
    <submittedName>
        <fullName evidence="9">MFS transporter</fullName>
    </submittedName>
</protein>
<evidence type="ECO:0000259" key="8">
    <source>
        <dbReference type="PROSITE" id="PS50850"/>
    </source>
</evidence>
<dbReference type="Proteomes" id="UP000436468">
    <property type="component" value="Unassembled WGS sequence"/>
</dbReference>
<comment type="caution">
    <text evidence="9">The sequence shown here is derived from an EMBL/GenBank/DDBJ whole genome shotgun (WGS) entry which is preliminary data.</text>
</comment>
<dbReference type="RefSeq" id="WP_157344679.1">
    <property type="nucleotide sequence ID" value="NZ_WQNF01000010.1"/>
</dbReference>
<dbReference type="InterPro" id="IPR020846">
    <property type="entry name" value="MFS_dom"/>
</dbReference>
<feature type="transmembrane region" description="Helical" evidence="7">
    <location>
        <begin position="361"/>
        <end position="379"/>
    </location>
</feature>
<feature type="transmembrane region" description="Helical" evidence="7">
    <location>
        <begin position="12"/>
        <end position="35"/>
    </location>
</feature>
<evidence type="ECO:0000313" key="9">
    <source>
        <dbReference type="EMBL" id="MVT66739.1"/>
    </source>
</evidence>
<keyword evidence="6 7" id="KW-0472">Membrane</keyword>
<evidence type="ECO:0000256" key="1">
    <source>
        <dbReference type="ARBA" id="ARBA00003279"/>
    </source>
</evidence>
<feature type="transmembrane region" description="Helical" evidence="7">
    <location>
        <begin position="331"/>
        <end position="349"/>
    </location>
</feature>
<dbReference type="PROSITE" id="PS50850">
    <property type="entry name" value="MFS"/>
    <property type="match status" value="1"/>
</dbReference>
<feature type="transmembrane region" description="Helical" evidence="7">
    <location>
        <begin position="469"/>
        <end position="491"/>
    </location>
</feature>
<comment type="subcellular location">
    <subcellularLocation>
        <location evidence="2">Membrane</location>
        <topology evidence="2">Multi-pass membrane protein</topology>
    </subcellularLocation>
</comment>
<feature type="transmembrane region" description="Helical" evidence="7">
    <location>
        <begin position="300"/>
        <end position="319"/>
    </location>
</feature>
<dbReference type="PANTHER" id="PTHR42718">
    <property type="entry name" value="MAJOR FACILITATOR SUPERFAMILY MULTIDRUG TRANSPORTER MFSC"/>
    <property type="match status" value="1"/>
</dbReference>
<name>A0A844SRT0_9BRAD</name>
<dbReference type="CDD" id="cd17321">
    <property type="entry name" value="MFS_MMR_MDR_like"/>
    <property type="match status" value="1"/>
</dbReference>
<gene>
    <name evidence="9" type="ORF">GPL21_16700</name>
</gene>
<feature type="transmembrane region" description="Helical" evidence="7">
    <location>
        <begin position="167"/>
        <end position="188"/>
    </location>
</feature>
<dbReference type="PANTHER" id="PTHR42718:SF49">
    <property type="entry name" value="EXPORT PROTEIN"/>
    <property type="match status" value="1"/>
</dbReference>
<evidence type="ECO:0000313" key="10">
    <source>
        <dbReference type="Proteomes" id="UP000436468"/>
    </source>
</evidence>
<evidence type="ECO:0000256" key="6">
    <source>
        <dbReference type="ARBA" id="ARBA00023136"/>
    </source>
</evidence>
<evidence type="ECO:0000256" key="5">
    <source>
        <dbReference type="ARBA" id="ARBA00022989"/>
    </source>
</evidence>
<dbReference type="PROSITE" id="PS00216">
    <property type="entry name" value="SUGAR_TRANSPORT_1"/>
    <property type="match status" value="1"/>
</dbReference>
<dbReference type="EMBL" id="WQNF01000010">
    <property type="protein sequence ID" value="MVT66739.1"/>
    <property type="molecule type" value="Genomic_DNA"/>
</dbReference>
<dbReference type="InterPro" id="IPR001958">
    <property type="entry name" value="Tet-R_TetA/multi-R_MdtG-like"/>
</dbReference>
<feature type="transmembrane region" description="Helical" evidence="7">
    <location>
        <begin position="230"/>
        <end position="247"/>
    </location>
</feature>
<keyword evidence="5 7" id="KW-1133">Transmembrane helix</keyword>
<dbReference type="InterPro" id="IPR036259">
    <property type="entry name" value="MFS_trans_sf"/>
</dbReference>
<feature type="transmembrane region" description="Helical" evidence="7">
    <location>
        <begin position="400"/>
        <end position="424"/>
    </location>
</feature>
<sequence>MSTELSRRGVVVLSAVCLACLMFGLEISSIPAILPTLERVLHGDFKALQWIMNAYTIAVTTVLMAIGTVADRYGRKRIFLVAIAAFGVTSLICGVASSVEMLIVARFLQGLSGGALLICQIAVLSHEFQGGRVRAVAWGWWGVIFGIGLGFGPIIGGAVVAVLSWEWVFLVHVLFAAVAFVLTIGGVHESKDPKASSLDVAGIVTMSLAVFCLAFYITQGPDLGFVSSRGLAILGVSAVSFAAFIIAERISRRPMFDFSVFRIPAFSGSIVGSAAMNLSYWPFMIYLPIWFHAGLGYDSVSAGLALLAYTLPTLVMPPFAERLSLRYQPGLIIPVGLFTIGAGFMLMKFGSAAAQANWTTMLPGCLLAGIGLGIANTPVTNTTTGSVSSDRAGMASGIDMSARMVSLSINIALMGFILASGVLAHLKAVLPALEGAQLRTIAERIAAGDVASTPELTGPVVHQALASGFGWVMLYGGIGVWIMAALSFLIFNARPVRQAEGAQGTK</sequence>
<feature type="domain" description="Major facilitator superfamily (MFS) profile" evidence="8">
    <location>
        <begin position="12"/>
        <end position="494"/>
    </location>
</feature>
<feature type="transmembrane region" description="Helical" evidence="7">
    <location>
        <begin position="200"/>
        <end position="218"/>
    </location>
</feature>
<dbReference type="Gene3D" id="1.20.1250.20">
    <property type="entry name" value="MFS general substrate transporter like domains"/>
    <property type="match status" value="2"/>
</dbReference>
<reference evidence="9 10" key="1">
    <citation type="submission" date="2019-12" db="EMBL/GenBank/DDBJ databases">
        <title>Draft genome sequences Bradyrhizobium cajani AMBPC1010, Bradyrhizobium pachyrhizi AMBPC1040 and Bradyrhizobium yuanmingense ALSPC3051, three plant growth promoting strains isolated from nodules of Cajanus cajan L. in Dominican Republic.</title>
        <authorList>
            <person name="Flores-Felix J.D."/>
            <person name="Araujo J."/>
            <person name="Diaz-Alcantara C."/>
            <person name="Gonzalez-Andres F."/>
            <person name="Velazquez E."/>
        </authorList>
    </citation>
    <scope>NUCLEOTIDE SEQUENCE [LARGE SCALE GENOMIC DNA]</scope>
    <source>
        <strain evidence="9 10">1040</strain>
    </source>
</reference>
<dbReference type="InterPro" id="IPR011701">
    <property type="entry name" value="MFS"/>
</dbReference>
<dbReference type="GO" id="GO:0022857">
    <property type="term" value="F:transmembrane transporter activity"/>
    <property type="evidence" value="ECO:0007669"/>
    <property type="project" value="InterPro"/>
</dbReference>
<dbReference type="GO" id="GO:0016020">
    <property type="term" value="C:membrane"/>
    <property type="evidence" value="ECO:0007669"/>
    <property type="project" value="UniProtKB-SubCell"/>
</dbReference>
<dbReference type="SUPFAM" id="SSF103473">
    <property type="entry name" value="MFS general substrate transporter"/>
    <property type="match status" value="1"/>
</dbReference>
<evidence type="ECO:0000256" key="3">
    <source>
        <dbReference type="ARBA" id="ARBA00007520"/>
    </source>
</evidence>
<dbReference type="PRINTS" id="PR01035">
    <property type="entry name" value="TCRTETA"/>
</dbReference>
<keyword evidence="10" id="KW-1185">Reference proteome</keyword>
<feature type="transmembrane region" description="Helical" evidence="7">
    <location>
        <begin position="259"/>
        <end position="280"/>
    </location>
</feature>
<evidence type="ECO:0000256" key="4">
    <source>
        <dbReference type="ARBA" id="ARBA00022692"/>
    </source>
</evidence>
<dbReference type="InterPro" id="IPR005829">
    <property type="entry name" value="Sugar_transporter_CS"/>
</dbReference>
<comment type="similarity">
    <text evidence="3">Belongs to the major facilitator superfamily. TCR/Tet family.</text>
</comment>
<evidence type="ECO:0000256" key="7">
    <source>
        <dbReference type="SAM" id="Phobius"/>
    </source>
</evidence>